<dbReference type="EC" id="2.7.13.3" evidence="3"/>
<dbReference type="SMART" id="SM00304">
    <property type="entry name" value="HAMP"/>
    <property type="match status" value="1"/>
</dbReference>
<evidence type="ECO:0000256" key="9">
    <source>
        <dbReference type="ARBA" id="ARBA00023012"/>
    </source>
</evidence>
<dbReference type="EMBL" id="WVUH01000098">
    <property type="protein sequence ID" value="MBO4207026.1"/>
    <property type="molecule type" value="Genomic_DNA"/>
</dbReference>
<evidence type="ECO:0000256" key="1">
    <source>
        <dbReference type="ARBA" id="ARBA00000085"/>
    </source>
</evidence>
<dbReference type="Pfam" id="PF00672">
    <property type="entry name" value="HAMP"/>
    <property type="match status" value="1"/>
</dbReference>
<feature type="transmembrane region" description="Helical" evidence="11">
    <location>
        <begin position="12"/>
        <end position="31"/>
    </location>
</feature>
<dbReference type="InterPro" id="IPR013587">
    <property type="entry name" value="Nitrate/nitrite_sensing"/>
</dbReference>
<dbReference type="PANTHER" id="PTHR45436:SF5">
    <property type="entry name" value="SENSOR HISTIDINE KINASE TRCS"/>
    <property type="match status" value="1"/>
</dbReference>
<evidence type="ECO:0000256" key="10">
    <source>
        <dbReference type="SAM" id="MobiDB-lite"/>
    </source>
</evidence>
<dbReference type="SUPFAM" id="SSF55874">
    <property type="entry name" value="ATPase domain of HSP90 chaperone/DNA topoisomerase II/histidine kinase"/>
    <property type="match status" value="1"/>
</dbReference>
<dbReference type="InterPro" id="IPR050428">
    <property type="entry name" value="TCS_sensor_his_kinase"/>
</dbReference>
<keyword evidence="11" id="KW-0472">Membrane</keyword>
<feature type="region of interest" description="Disordered" evidence="10">
    <location>
        <begin position="725"/>
        <end position="774"/>
    </location>
</feature>
<gene>
    <name evidence="13" type="ORF">GSF22_13565</name>
</gene>
<dbReference type="Gene3D" id="6.10.340.10">
    <property type="match status" value="1"/>
</dbReference>
<keyword evidence="6 11" id="KW-0812">Transmembrane</keyword>
<keyword evidence="8 11" id="KW-1133">Transmembrane helix</keyword>
<evidence type="ECO:0000256" key="11">
    <source>
        <dbReference type="SAM" id="Phobius"/>
    </source>
</evidence>
<dbReference type="RefSeq" id="WP_208813926.1">
    <property type="nucleotide sequence ID" value="NZ_WVUH01000098.1"/>
</dbReference>
<feature type="compositionally biased region" description="Basic and acidic residues" evidence="10">
    <location>
        <begin position="761"/>
        <end position="774"/>
    </location>
</feature>
<name>A0ABS3VRB9_MICEH</name>
<dbReference type="InterPro" id="IPR036890">
    <property type="entry name" value="HATPase_C_sf"/>
</dbReference>
<evidence type="ECO:0000256" key="6">
    <source>
        <dbReference type="ARBA" id="ARBA00022692"/>
    </source>
</evidence>
<dbReference type="Proteomes" id="UP000823521">
    <property type="component" value="Unassembled WGS sequence"/>
</dbReference>
<dbReference type="Pfam" id="PF08376">
    <property type="entry name" value="NIT"/>
    <property type="match status" value="1"/>
</dbReference>
<keyword evidence="9" id="KW-0902">Two-component regulatory system</keyword>
<dbReference type="Gene3D" id="3.30.565.10">
    <property type="entry name" value="Histidine kinase-like ATPase, C-terminal domain"/>
    <property type="match status" value="1"/>
</dbReference>
<evidence type="ECO:0000256" key="3">
    <source>
        <dbReference type="ARBA" id="ARBA00012438"/>
    </source>
</evidence>
<evidence type="ECO:0000256" key="7">
    <source>
        <dbReference type="ARBA" id="ARBA00022777"/>
    </source>
</evidence>
<evidence type="ECO:0000313" key="13">
    <source>
        <dbReference type="EMBL" id="MBO4207026.1"/>
    </source>
</evidence>
<comment type="catalytic activity">
    <reaction evidence="1">
        <text>ATP + protein L-histidine = ADP + protein N-phospho-L-histidine.</text>
        <dbReference type="EC" id="2.7.13.3"/>
    </reaction>
</comment>
<proteinExistence type="predicted"/>
<dbReference type="Pfam" id="PF02518">
    <property type="entry name" value="HATPase_c"/>
    <property type="match status" value="1"/>
</dbReference>
<comment type="caution">
    <text evidence="13">The sequence shown here is derived from an EMBL/GenBank/DDBJ whole genome shotgun (WGS) entry which is preliminary data.</text>
</comment>
<evidence type="ECO:0000259" key="12">
    <source>
        <dbReference type="PROSITE" id="PS50885"/>
    </source>
</evidence>
<dbReference type="InterPro" id="IPR003594">
    <property type="entry name" value="HATPase_dom"/>
</dbReference>
<keyword evidence="5" id="KW-0808">Transferase</keyword>
<dbReference type="PANTHER" id="PTHR45436">
    <property type="entry name" value="SENSOR HISTIDINE KINASE YKOH"/>
    <property type="match status" value="1"/>
</dbReference>
<evidence type="ECO:0000256" key="4">
    <source>
        <dbReference type="ARBA" id="ARBA00022553"/>
    </source>
</evidence>
<evidence type="ECO:0000313" key="14">
    <source>
        <dbReference type="Proteomes" id="UP000823521"/>
    </source>
</evidence>
<feature type="domain" description="HAMP" evidence="12">
    <location>
        <begin position="321"/>
        <end position="391"/>
    </location>
</feature>
<dbReference type="CDD" id="cd06225">
    <property type="entry name" value="HAMP"/>
    <property type="match status" value="1"/>
</dbReference>
<protein>
    <recommendedName>
        <fullName evidence="3">histidine kinase</fullName>
        <ecNumber evidence="3">2.7.13.3</ecNumber>
    </recommendedName>
</protein>
<feature type="transmembrane region" description="Helical" evidence="11">
    <location>
        <begin position="295"/>
        <end position="319"/>
    </location>
</feature>
<reference evidence="13 14" key="1">
    <citation type="submission" date="2019-12" db="EMBL/GenBank/DDBJ databases">
        <title>Whole genome sequencing of endophytic Actinobacterium Micromonospora sp. MPMI6T.</title>
        <authorList>
            <person name="Evv R."/>
            <person name="Podile A.R."/>
        </authorList>
    </citation>
    <scope>NUCLEOTIDE SEQUENCE [LARGE SCALE GENOMIC DNA]</scope>
    <source>
        <strain evidence="13 14">MPMI6</strain>
    </source>
</reference>
<evidence type="ECO:0000256" key="2">
    <source>
        <dbReference type="ARBA" id="ARBA00004370"/>
    </source>
</evidence>
<dbReference type="PROSITE" id="PS50885">
    <property type="entry name" value="HAMP"/>
    <property type="match status" value="1"/>
</dbReference>
<keyword evidence="4" id="KW-0597">Phosphoprotein</keyword>
<sequence length="795" mass="85340">MLFGRLRITGKLALLILVPLIGVVALTVPIVTNRLDMIRRAHETSDAVNLAGRMGSALQEMQEERILSLGYLFGLVQRPVLAAQSAKTTNALADFGRSSDIPIPAPLAEAAARAEGLHKLRAQVIARTARPDEIIDRFGAVIGPIIEALDLVRHADMATSAGRQVVALDSLFRNDEAISQAACFMLATLGTGVPQFATRAFQALTTAEADLRRVTTYATPEQAELYLKVQKAFNLRVGPEFFVLFFVDPIRAMKMLPLATALPSLSSVVVLGRFVEAKITVDVIAAVAEQRRQAAATAYTVSGLSVLLLAVVTALGVAMTRSVARPLRRLTGTADRIVRAAEEELRRVADDDSYFNEPIRLDPLDIVARDEIGDLARAFDKVQSTAVQLVERQITSRRNVAQMFGHVGRRAQNLVSRQLALIDQLERDETDTDRLRELYRLDHMSSRLRRNASSLVVLSGADGSDEHILPLPLVDVVRLALAEIEDYTRVNVDVPADITVAPAVVGDLTLLFAELMENATVFSPPHRDVAVTAVLGNYGVQLGIVDHGLGLSDERLAEENARIHRRERLDLVPTEVLGLFVVGRLARRHGIAVTLDHTPGGGLTATVELSAEHLTATPPEALIASGTLTGWAAPAPLVTAGPGSRATAVPQWSGTAPVQVPHPHPMAPVEPPAAPLTGPFDHNLLERAGRMLATAGPWNGFAAPGQHPAQVVTVPAQPAYSLASITRPVPAPSGPPESRGGLTRRVPGATLVDALPPVTPRQDRSAPRLDPDEARNLMEQFESGVALALSEGPPR</sequence>
<keyword evidence="7" id="KW-0418">Kinase</keyword>
<dbReference type="InterPro" id="IPR003660">
    <property type="entry name" value="HAMP_dom"/>
</dbReference>
<accession>A0ABS3VRB9</accession>
<comment type="subcellular location">
    <subcellularLocation>
        <location evidence="2">Membrane</location>
    </subcellularLocation>
</comment>
<keyword evidence="14" id="KW-1185">Reference proteome</keyword>
<evidence type="ECO:0000256" key="5">
    <source>
        <dbReference type="ARBA" id="ARBA00022679"/>
    </source>
</evidence>
<feature type="transmembrane region" description="Helical" evidence="11">
    <location>
        <begin position="255"/>
        <end position="275"/>
    </location>
</feature>
<evidence type="ECO:0000256" key="8">
    <source>
        <dbReference type="ARBA" id="ARBA00022989"/>
    </source>
</evidence>
<organism evidence="13 14">
    <name type="scientific">Micromonospora echinofusca</name>
    <dbReference type="NCBI Taxonomy" id="47858"/>
    <lineage>
        <taxon>Bacteria</taxon>
        <taxon>Bacillati</taxon>
        <taxon>Actinomycetota</taxon>
        <taxon>Actinomycetes</taxon>
        <taxon>Micromonosporales</taxon>
        <taxon>Micromonosporaceae</taxon>
        <taxon>Micromonospora</taxon>
    </lineage>
</organism>